<gene>
    <name evidence="2" type="ORF">H3Z74_13905</name>
</gene>
<dbReference type="InterPro" id="IPR029030">
    <property type="entry name" value="Caspase-like_dom_sf"/>
</dbReference>
<dbReference type="KEGG" id="spap:H3Z74_13905"/>
<accession>A0A7H0LDY5</accession>
<keyword evidence="1" id="KW-0732">Signal</keyword>
<dbReference type="GO" id="GO:0008233">
    <property type="term" value="F:peptidase activity"/>
    <property type="evidence" value="ECO:0007669"/>
    <property type="project" value="InterPro"/>
</dbReference>
<evidence type="ECO:0000313" key="3">
    <source>
        <dbReference type="Proteomes" id="UP000516148"/>
    </source>
</evidence>
<name>A0A7H0LDY5_9SPHN</name>
<dbReference type="Gene3D" id="3.40.50.1460">
    <property type="match status" value="1"/>
</dbReference>
<dbReference type="Proteomes" id="UP000516148">
    <property type="component" value="Chromosome"/>
</dbReference>
<dbReference type="GO" id="GO:0006508">
    <property type="term" value="P:proteolysis"/>
    <property type="evidence" value="ECO:0007669"/>
    <property type="project" value="InterPro"/>
</dbReference>
<sequence length="331" mass="35205">MGRVAGIAKWLLGASIALAAASVPAQQSYRPPEHTQPPPFYSAITAEQAAYLADLGLSSERDRTAKWQLAEHRRIDRALAGLQPQRKGVVDAYIVSVALDSDPVFGREAREAGKVLSRRYDAAGRTIVLAGSDGSAESNLPRGAPDTLALVLARVAELIDTKEDVLILYTTSHGGPMGIVYNDADSGYGMVSPQRLWSLLGALGIERRMILVSACYSGIFIPLLSTDDSVVMTAASADRTSFGCQADSDWTFYGDALINHALRKAQPIAIAAEEAARLVGEWEARGKVTPSLPQVSIGARAGVWLAALDRRTPAMATTPIGKPAVSLLDQP</sequence>
<proteinExistence type="predicted"/>
<protein>
    <submittedName>
        <fullName evidence="2">Peptidase C13</fullName>
    </submittedName>
</protein>
<dbReference type="RefSeq" id="WP_187760234.1">
    <property type="nucleotide sequence ID" value="NZ_CP061038.1"/>
</dbReference>
<evidence type="ECO:0000313" key="2">
    <source>
        <dbReference type="EMBL" id="QNQ07888.1"/>
    </source>
</evidence>
<dbReference type="Pfam" id="PF01650">
    <property type="entry name" value="Peptidase_C13"/>
    <property type="match status" value="1"/>
</dbReference>
<organism evidence="2 3">
    <name type="scientific">Sphingomonas alpina</name>
    <dbReference type="NCBI Taxonomy" id="653931"/>
    <lineage>
        <taxon>Bacteria</taxon>
        <taxon>Pseudomonadati</taxon>
        <taxon>Pseudomonadota</taxon>
        <taxon>Alphaproteobacteria</taxon>
        <taxon>Sphingomonadales</taxon>
        <taxon>Sphingomonadaceae</taxon>
        <taxon>Sphingomonas</taxon>
    </lineage>
</organism>
<feature type="chain" id="PRO_5029005320" evidence="1">
    <location>
        <begin position="20"/>
        <end position="331"/>
    </location>
</feature>
<keyword evidence="3" id="KW-1185">Reference proteome</keyword>
<dbReference type="AlphaFoldDB" id="A0A7H0LDY5"/>
<dbReference type="SUPFAM" id="SSF52129">
    <property type="entry name" value="Caspase-like"/>
    <property type="match status" value="1"/>
</dbReference>
<evidence type="ECO:0000256" key="1">
    <source>
        <dbReference type="SAM" id="SignalP"/>
    </source>
</evidence>
<dbReference type="EMBL" id="CP061038">
    <property type="protein sequence ID" value="QNQ07888.1"/>
    <property type="molecule type" value="Genomic_DNA"/>
</dbReference>
<dbReference type="InterPro" id="IPR001096">
    <property type="entry name" value="Peptidase_C13"/>
</dbReference>
<reference evidence="2 3" key="1">
    <citation type="submission" date="2020-09" db="EMBL/GenBank/DDBJ databases">
        <title>Sphingomonas sp., a new species isolated from pork steak.</title>
        <authorList>
            <person name="Heidler von Heilborn D."/>
        </authorList>
    </citation>
    <scope>NUCLEOTIDE SEQUENCE [LARGE SCALE GENOMIC DNA]</scope>
    <source>
        <strain evidence="3">S8-3T</strain>
    </source>
</reference>
<feature type="signal peptide" evidence="1">
    <location>
        <begin position="1"/>
        <end position="19"/>
    </location>
</feature>